<reference evidence="4 6" key="1">
    <citation type="journal article" date="2008" name="Science">
        <title>The Physcomitrella genome reveals evolutionary insights into the conquest of land by plants.</title>
        <authorList>
            <person name="Rensing S."/>
            <person name="Lang D."/>
            <person name="Zimmer A."/>
            <person name="Terry A."/>
            <person name="Salamov A."/>
            <person name="Shapiro H."/>
            <person name="Nishiyama T."/>
            <person name="Perroud P.-F."/>
            <person name="Lindquist E."/>
            <person name="Kamisugi Y."/>
            <person name="Tanahashi T."/>
            <person name="Sakakibara K."/>
            <person name="Fujita T."/>
            <person name="Oishi K."/>
            <person name="Shin-I T."/>
            <person name="Kuroki Y."/>
            <person name="Toyoda A."/>
            <person name="Suzuki Y."/>
            <person name="Hashimoto A."/>
            <person name="Yamaguchi K."/>
            <person name="Sugano A."/>
            <person name="Kohara Y."/>
            <person name="Fujiyama A."/>
            <person name="Anterola A."/>
            <person name="Aoki S."/>
            <person name="Ashton N."/>
            <person name="Barbazuk W.B."/>
            <person name="Barker E."/>
            <person name="Bennetzen J."/>
            <person name="Bezanilla M."/>
            <person name="Blankenship R."/>
            <person name="Cho S.H."/>
            <person name="Dutcher S."/>
            <person name="Estelle M."/>
            <person name="Fawcett J.A."/>
            <person name="Gundlach H."/>
            <person name="Hanada K."/>
            <person name="Heyl A."/>
            <person name="Hicks K.A."/>
            <person name="Hugh J."/>
            <person name="Lohr M."/>
            <person name="Mayer K."/>
            <person name="Melkozernov A."/>
            <person name="Murata T."/>
            <person name="Nelson D."/>
            <person name="Pils B."/>
            <person name="Prigge M."/>
            <person name="Reiss B."/>
            <person name="Renner T."/>
            <person name="Rombauts S."/>
            <person name="Rushton P."/>
            <person name="Sanderfoot A."/>
            <person name="Schween G."/>
            <person name="Shiu S.-H."/>
            <person name="Stueber K."/>
            <person name="Theodoulou F.L."/>
            <person name="Tu H."/>
            <person name="Van de Peer Y."/>
            <person name="Verrier P.J."/>
            <person name="Waters E."/>
            <person name="Wood A."/>
            <person name="Yang L."/>
            <person name="Cove D."/>
            <person name="Cuming A."/>
            <person name="Hasebe M."/>
            <person name="Lucas S."/>
            <person name="Mishler D.B."/>
            <person name="Reski R."/>
            <person name="Grigoriev I."/>
            <person name="Quatrano R.S."/>
            <person name="Boore J.L."/>
        </authorList>
    </citation>
    <scope>NUCLEOTIDE SEQUENCE [LARGE SCALE GENOMIC DNA]</scope>
    <source>
        <strain evidence="5 6">cv. Gransden 2004</strain>
    </source>
</reference>
<dbReference type="Gramene" id="Pp3c18_4410V3.2">
    <property type="protein sequence ID" value="Pp3c18_4410V3.2"/>
    <property type="gene ID" value="Pp3c18_4410"/>
</dbReference>
<dbReference type="InterPro" id="IPR046377">
    <property type="entry name" value="DHU1"/>
</dbReference>
<accession>A0A2K1IZV6</accession>
<dbReference type="EMBL" id="ABEU02000018">
    <property type="protein sequence ID" value="PNR34815.1"/>
    <property type="molecule type" value="Genomic_DNA"/>
</dbReference>
<reference evidence="4 6" key="2">
    <citation type="journal article" date="2018" name="Plant J.">
        <title>The Physcomitrella patens chromosome-scale assembly reveals moss genome structure and evolution.</title>
        <authorList>
            <person name="Lang D."/>
            <person name="Ullrich K.K."/>
            <person name="Murat F."/>
            <person name="Fuchs J."/>
            <person name="Jenkins J."/>
            <person name="Haas F.B."/>
            <person name="Piednoel M."/>
            <person name="Gundlach H."/>
            <person name="Van Bel M."/>
            <person name="Meyberg R."/>
            <person name="Vives C."/>
            <person name="Morata J."/>
            <person name="Symeonidi A."/>
            <person name="Hiss M."/>
            <person name="Muchero W."/>
            <person name="Kamisugi Y."/>
            <person name="Saleh O."/>
            <person name="Blanc G."/>
            <person name="Decker E.L."/>
            <person name="van Gessel N."/>
            <person name="Grimwood J."/>
            <person name="Hayes R.D."/>
            <person name="Graham S.W."/>
            <person name="Gunter L.E."/>
            <person name="McDaniel S.F."/>
            <person name="Hoernstein S.N.W."/>
            <person name="Larsson A."/>
            <person name="Li F.W."/>
            <person name="Perroud P.F."/>
            <person name="Phillips J."/>
            <person name="Ranjan P."/>
            <person name="Rokshar D.S."/>
            <person name="Rothfels C.J."/>
            <person name="Schneider L."/>
            <person name="Shu S."/>
            <person name="Stevenson D.W."/>
            <person name="Thummler F."/>
            <person name="Tillich M."/>
            <person name="Villarreal Aguilar J.C."/>
            <person name="Widiez T."/>
            <person name="Wong G.K."/>
            <person name="Wymore A."/>
            <person name="Zhang Y."/>
            <person name="Zimmer A.D."/>
            <person name="Quatrano R.S."/>
            <person name="Mayer K.F.X."/>
            <person name="Goodstein D."/>
            <person name="Casacuberta J.M."/>
            <person name="Vandepoele K."/>
            <person name="Reski R."/>
            <person name="Cuming A.C."/>
            <person name="Tuskan G.A."/>
            <person name="Maumus F."/>
            <person name="Salse J."/>
            <person name="Schmutz J."/>
            <person name="Rensing S.A."/>
        </authorList>
    </citation>
    <scope>NUCLEOTIDE SEQUENCE [LARGE SCALE GENOMIC DNA]</scope>
    <source>
        <strain evidence="5 6">cv. Gransden 2004</strain>
    </source>
</reference>
<dbReference type="InterPro" id="IPR048514">
    <property type="entry name" value="DHU1_N"/>
</dbReference>
<dbReference type="GeneID" id="112295624"/>
<dbReference type="GO" id="GO:0071493">
    <property type="term" value="P:cellular response to UV-B"/>
    <property type="evidence" value="ECO:0007669"/>
    <property type="project" value="InterPro"/>
</dbReference>
<feature type="compositionally biased region" description="Low complexity" evidence="2">
    <location>
        <begin position="277"/>
        <end position="287"/>
    </location>
</feature>
<dbReference type="PROSITE" id="PS50082">
    <property type="entry name" value="WD_REPEATS_2"/>
    <property type="match status" value="1"/>
</dbReference>
<dbReference type="PANTHER" id="PTHR47201:SF1">
    <property type="entry name" value="PROTEIN DWD HYPERSENSITIVE TO UV-B 1"/>
    <property type="match status" value="1"/>
</dbReference>
<feature type="region of interest" description="Disordered" evidence="2">
    <location>
        <begin position="250"/>
        <end position="360"/>
    </location>
</feature>
<sequence length="1001" mass="112134">MKESAAADLIYTGAMKTAYDYDALYNWYVSACERYGTSPHSSILSVFDKVRNQHTKEDRTLTIPLDQIPNNDIEPLMEMLSAVETSDLDAIDIVYSNSVSNLRWSRVVHVMRAAGSKLRNADLRDNVFGREAVRELFHGGINCQSMDVSFSRIRKMEMSGHFPNLHTLNLDYCFSVTCLPEGCFGAMPKLAKLSMCGTSVMNLWTTSVALRKLVALRELRFQKCLCCQGTGQCAALAACPQSDGIGGRKGRLYQGGAERNQPRQWVPPPDRSGEAYESSGSVLSDLSGSEDDSDHLFRYPESDDNQGSGNSSVESAEDSDTEQAAPRESQVMDVVRGDDPAYPTLMRGSGEDQGDPESEHTIVDEELPLVAEQLVASNQEAHEEDHVRDGISDLLDLVDSCTLPDSRAPFGGILSNTSISEGLCQLETDDAEISMLEALERVVARKTHLSIRGSASQIEESNQEITLRRSEGSGERASEREAERAEDNGDGPYPMAIPGSNAWPGARPASPICYEKNYREFLINMLPGLQVLDNMAITENEREKARYVYEQRFEPVANNRRVMENLLQVINRREVGGFGIRAGRGSKLIHVNNERSSDAYTRSLSAAKLGSNAWPTMKTICRFKKPSLDGGRRCRPRQFEYHPTEPSYMVFGTLQGEVVVINHESDKVVGYVQSIGAPHSILGLCWLNKDPNKLIAGSDNGCIQLYDVNHMRASEISSERRVSSIYQHQSNGRWGRQSNSGNIGGRNGRSPTIYTYDDFEQLTSVHINSSDDYFVASGYSNHVGLYDLRTGTRMQIFRDLHKEHINVVKFANHSPQIFATSSFDKEIKMWDLRQRIMQPIYTVRSNRGNVMVCFSRDDHYLLSSAVDNEVRQHLAVDGRLHMKFDITPMGSSQNYTRSYYLNGRDYIISGSCEENVVRVCCAQTGRRLRDLTVEGRGLRNSLYVQSLRGDPFKDFHFCMLVAYNHPHSRSEIIKVNLLGEDHQGEDHEFQRQYIPLTGMGA</sequence>
<organism evidence="4">
    <name type="scientific">Physcomitrium patens</name>
    <name type="common">Spreading-leaved earth moss</name>
    <name type="synonym">Physcomitrella patens</name>
    <dbReference type="NCBI Taxonomy" id="3218"/>
    <lineage>
        <taxon>Eukaryota</taxon>
        <taxon>Viridiplantae</taxon>
        <taxon>Streptophyta</taxon>
        <taxon>Embryophyta</taxon>
        <taxon>Bryophyta</taxon>
        <taxon>Bryophytina</taxon>
        <taxon>Bryopsida</taxon>
        <taxon>Funariidae</taxon>
        <taxon>Funariales</taxon>
        <taxon>Funariaceae</taxon>
        <taxon>Physcomitrium</taxon>
    </lineage>
</organism>
<dbReference type="Pfam" id="PF00400">
    <property type="entry name" value="WD40"/>
    <property type="match status" value="1"/>
</dbReference>
<reference evidence="5" key="3">
    <citation type="submission" date="2020-12" db="UniProtKB">
        <authorList>
            <consortium name="EnsemblPlants"/>
        </authorList>
    </citation>
    <scope>IDENTIFICATION</scope>
</reference>
<name>A0A2K1IZV6_PHYPA</name>
<evidence type="ECO:0000313" key="6">
    <source>
        <dbReference type="Proteomes" id="UP000006727"/>
    </source>
</evidence>
<dbReference type="Gene3D" id="2.130.10.10">
    <property type="entry name" value="YVTN repeat-like/Quinoprotein amine dehydrogenase"/>
    <property type="match status" value="1"/>
</dbReference>
<feature type="domain" description="DWD hypersensitive to UV-B 1 N-terminal" evidence="3">
    <location>
        <begin position="24"/>
        <end position="230"/>
    </location>
</feature>
<dbReference type="RefSeq" id="XP_024403219.1">
    <property type="nucleotide sequence ID" value="XM_024547451.2"/>
</dbReference>
<feature type="region of interest" description="Disordered" evidence="2">
    <location>
        <begin position="455"/>
        <end position="494"/>
    </location>
</feature>
<dbReference type="Gramene" id="Pp3c18_4410V3.1">
    <property type="protein sequence ID" value="Pp3c18_4410V3.1"/>
    <property type="gene ID" value="Pp3c18_4410"/>
</dbReference>
<dbReference type="PANTHER" id="PTHR47201">
    <property type="entry name" value="BNAC09G30780D PROTEIN"/>
    <property type="match status" value="1"/>
</dbReference>
<protein>
    <recommendedName>
        <fullName evidence="3">DWD hypersensitive to UV-B 1 N-terminal domain-containing protein</fullName>
    </recommendedName>
</protein>
<dbReference type="Pfam" id="PF20919">
    <property type="entry name" value="DHU1_N"/>
    <property type="match status" value="2"/>
</dbReference>
<feature type="repeat" description="WD" evidence="1">
    <location>
        <begin position="798"/>
        <end position="833"/>
    </location>
</feature>
<feature type="compositionally biased region" description="Polar residues" evidence="2">
    <location>
        <begin position="305"/>
        <end position="314"/>
    </location>
</feature>
<dbReference type="InterPro" id="IPR032675">
    <property type="entry name" value="LRR_dom_sf"/>
</dbReference>
<dbReference type="EnsemblPlants" id="Pp3c18_4410V3.1">
    <property type="protein sequence ID" value="Pp3c18_4410V3.1"/>
    <property type="gene ID" value="Pp3c18_4410"/>
</dbReference>
<dbReference type="PaxDb" id="3218-PP1S17_95V6.1"/>
<dbReference type="STRING" id="3218.A0A2K1IZV6"/>
<dbReference type="GO" id="GO:0080008">
    <property type="term" value="C:Cul4-RING E3 ubiquitin ligase complex"/>
    <property type="evidence" value="ECO:0000318"/>
    <property type="project" value="GO_Central"/>
</dbReference>
<dbReference type="AlphaFoldDB" id="A0A2K1IZV6"/>
<keyword evidence="1" id="KW-0853">WD repeat</keyword>
<dbReference type="InterPro" id="IPR001680">
    <property type="entry name" value="WD40_rpt"/>
</dbReference>
<dbReference type="OrthoDB" id="20669at2759"/>
<feature type="region of interest" description="Disordered" evidence="2">
    <location>
        <begin position="727"/>
        <end position="747"/>
    </location>
</feature>
<evidence type="ECO:0000313" key="4">
    <source>
        <dbReference type="EMBL" id="PNR34815.1"/>
    </source>
</evidence>
<dbReference type="SUPFAM" id="SSF50978">
    <property type="entry name" value="WD40 repeat-like"/>
    <property type="match status" value="1"/>
</dbReference>
<evidence type="ECO:0000259" key="3">
    <source>
        <dbReference type="Pfam" id="PF20919"/>
    </source>
</evidence>
<dbReference type="Gene3D" id="3.80.10.10">
    <property type="entry name" value="Ribonuclease Inhibitor"/>
    <property type="match status" value="2"/>
</dbReference>
<feature type="domain" description="DWD hypersensitive to UV-B 1 N-terminal" evidence="3">
    <location>
        <begin position="509"/>
        <end position="549"/>
    </location>
</feature>
<proteinExistence type="predicted"/>
<evidence type="ECO:0000256" key="2">
    <source>
        <dbReference type="SAM" id="MobiDB-lite"/>
    </source>
</evidence>
<gene>
    <name evidence="5" type="primary">LOC112295624</name>
    <name evidence="4" type="ORF">PHYPA_022713</name>
</gene>
<dbReference type="SUPFAM" id="SSF52047">
    <property type="entry name" value="RNI-like"/>
    <property type="match status" value="1"/>
</dbReference>
<dbReference type="OMA" id="CWLRTYP"/>
<feature type="compositionally biased region" description="Basic and acidic residues" evidence="2">
    <location>
        <begin position="466"/>
        <end position="487"/>
    </location>
</feature>
<evidence type="ECO:0000256" key="1">
    <source>
        <dbReference type="PROSITE-ProRule" id="PRU00221"/>
    </source>
</evidence>
<dbReference type="InterPro" id="IPR036322">
    <property type="entry name" value="WD40_repeat_dom_sf"/>
</dbReference>
<evidence type="ECO:0000313" key="5">
    <source>
        <dbReference type="EnsemblPlants" id="Pp3c18_4410V3.1"/>
    </source>
</evidence>
<keyword evidence="6" id="KW-1185">Reference proteome</keyword>
<dbReference type="Proteomes" id="UP000006727">
    <property type="component" value="Chromosome 18"/>
</dbReference>
<feature type="compositionally biased region" description="Polar residues" evidence="2">
    <location>
        <begin position="455"/>
        <end position="465"/>
    </location>
</feature>
<dbReference type="SMART" id="SM00320">
    <property type="entry name" value="WD40"/>
    <property type="match status" value="4"/>
</dbReference>
<dbReference type="EnsemblPlants" id="Pp3c18_4410V3.2">
    <property type="protein sequence ID" value="Pp3c18_4410V3.2"/>
    <property type="gene ID" value="Pp3c18_4410"/>
</dbReference>
<dbReference type="InterPro" id="IPR015943">
    <property type="entry name" value="WD40/YVTN_repeat-like_dom_sf"/>
</dbReference>